<organism evidence="1">
    <name type="scientific">Arundo donax</name>
    <name type="common">Giant reed</name>
    <name type="synonym">Donax arundinaceus</name>
    <dbReference type="NCBI Taxonomy" id="35708"/>
    <lineage>
        <taxon>Eukaryota</taxon>
        <taxon>Viridiplantae</taxon>
        <taxon>Streptophyta</taxon>
        <taxon>Embryophyta</taxon>
        <taxon>Tracheophyta</taxon>
        <taxon>Spermatophyta</taxon>
        <taxon>Magnoliopsida</taxon>
        <taxon>Liliopsida</taxon>
        <taxon>Poales</taxon>
        <taxon>Poaceae</taxon>
        <taxon>PACMAD clade</taxon>
        <taxon>Arundinoideae</taxon>
        <taxon>Arundineae</taxon>
        <taxon>Arundo</taxon>
    </lineage>
</organism>
<reference evidence="1" key="2">
    <citation type="journal article" date="2015" name="Data Brief">
        <title>Shoot transcriptome of the giant reed, Arundo donax.</title>
        <authorList>
            <person name="Barrero R.A."/>
            <person name="Guerrero F.D."/>
            <person name="Moolhuijzen P."/>
            <person name="Goolsby J.A."/>
            <person name="Tidwell J."/>
            <person name="Bellgard S.E."/>
            <person name="Bellgard M.I."/>
        </authorList>
    </citation>
    <scope>NUCLEOTIDE SEQUENCE</scope>
    <source>
        <tissue evidence="1">Shoot tissue taken approximately 20 cm above the soil surface</tissue>
    </source>
</reference>
<dbReference type="EMBL" id="GBRH01231172">
    <property type="protein sequence ID" value="JAD66723.1"/>
    <property type="molecule type" value="Transcribed_RNA"/>
</dbReference>
<proteinExistence type="predicted"/>
<protein>
    <submittedName>
        <fullName evidence="1">Uncharacterized protein</fullName>
    </submittedName>
</protein>
<evidence type="ECO:0000313" key="1">
    <source>
        <dbReference type="EMBL" id="JAD66723.1"/>
    </source>
</evidence>
<reference evidence="1" key="1">
    <citation type="submission" date="2014-09" db="EMBL/GenBank/DDBJ databases">
        <authorList>
            <person name="Magalhaes I.L.F."/>
            <person name="Oliveira U."/>
            <person name="Santos F.R."/>
            <person name="Vidigal T.H.D.A."/>
            <person name="Brescovit A.D."/>
            <person name="Santos A.J."/>
        </authorList>
    </citation>
    <scope>NUCLEOTIDE SEQUENCE</scope>
    <source>
        <tissue evidence="1">Shoot tissue taken approximately 20 cm above the soil surface</tissue>
    </source>
</reference>
<name>A0A0A9BWY5_ARUDO</name>
<sequence>MATSSLPALMEQGD</sequence>
<accession>A0A0A9BWY5</accession>